<name>A0A090Q8R5_9FLAO</name>
<keyword evidence="2" id="KW-1185">Reference proteome</keyword>
<dbReference type="RefSeq" id="WP_042280225.1">
    <property type="nucleotide sequence ID" value="NZ_BBML01000009.1"/>
</dbReference>
<accession>A0A2S7TBT0</accession>
<dbReference type="AlphaFoldDB" id="A0A090Q8R5"/>
<comment type="caution">
    <text evidence="1">The sequence shown here is derived from an EMBL/GenBank/DDBJ whole genome shotgun (WGS) entry which is preliminary data.</text>
</comment>
<evidence type="ECO:0000313" key="1">
    <source>
        <dbReference type="EMBL" id="GAK98163.1"/>
    </source>
</evidence>
<dbReference type="Pfam" id="PF04977">
    <property type="entry name" value="DivIC"/>
    <property type="match status" value="1"/>
</dbReference>
<dbReference type="STRING" id="319236.BST91_05230"/>
<gene>
    <name evidence="1" type="ORF">JCM19294_796</name>
</gene>
<dbReference type="Proteomes" id="UP000029221">
    <property type="component" value="Unassembled WGS sequence"/>
</dbReference>
<sequence length="111" mass="13480">MNWKSIKKNKYYQFFSNKYVLISLFFIVWILFLDANAWFTSHYEIDKQIAEKEQNAAFFRKGIKRDSARISQLSTQKGLEKFARERYLMKKQNEEVFIIEHPDSVKQKENE</sequence>
<dbReference type="EMBL" id="BBML01000009">
    <property type="protein sequence ID" value="GAK98163.1"/>
    <property type="molecule type" value="Genomic_DNA"/>
</dbReference>
<dbReference type="InterPro" id="IPR007060">
    <property type="entry name" value="FtsL/DivIC"/>
</dbReference>
<organism evidence="1 2">
    <name type="scientific">Nonlabens tegetincola</name>
    <dbReference type="NCBI Taxonomy" id="323273"/>
    <lineage>
        <taxon>Bacteria</taxon>
        <taxon>Pseudomonadati</taxon>
        <taxon>Bacteroidota</taxon>
        <taxon>Flavobacteriia</taxon>
        <taxon>Flavobacteriales</taxon>
        <taxon>Flavobacteriaceae</taxon>
        <taxon>Nonlabens</taxon>
    </lineage>
</organism>
<reference evidence="1" key="1">
    <citation type="journal article" date="2014" name="Genome Announc.">
        <title>Draft Genome Sequences of Marine Flavobacterium Nonlabens Strains NR17, NR24, NR27, NR32, NR33, and Ara13.</title>
        <authorList>
            <person name="Nakanishi M."/>
            <person name="Meirelles P."/>
            <person name="Suzuki R."/>
            <person name="Takatani N."/>
            <person name="Mino S."/>
            <person name="Suda W."/>
            <person name="Oshima K."/>
            <person name="Hattori M."/>
            <person name="Ohkuma M."/>
            <person name="Hosokawa M."/>
            <person name="Miyashita K."/>
            <person name="Thompson F.L."/>
            <person name="Niwa A."/>
            <person name="Sawabe T."/>
            <person name="Sawabe T."/>
        </authorList>
    </citation>
    <scope>NUCLEOTIDE SEQUENCE [LARGE SCALE GENOMIC DNA]</scope>
    <source>
        <strain evidence="1">JCM 19294</strain>
    </source>
</reference>
<accession>A0A090Q8R5</accession>
<proteinExistence type="predicted"/>
<dbReference type="eggNOG" id="COG2919">
    <property type="taxonomic scope" value="Bacteria"/>
</dbReference>
<dbReference type="OrthoDB" id="1467719at2"/>
<protein>
    <submittedName>
        <fullName evidence="1">Cell divonision protein divonIC</fullName>
    </submittedName>
</protein>
<evidence type="ECO:0000313" key="2">
    <source>
        <dbReference type="Proteomes" id="UP000029221"/>
    </source>
</evidence>